<organism evidence="3 4">
    <name type="scientific">Actinopolymorpha pittospori</name>
    <dbReference type="NCBI Taxonomy" id="648752"/>
    <lineage>
        <taxon>Bacteria</taxon>
        <taxon>Bacillati</taxon>
        <taxon>Actinomycetota</taxon>
        <taxon>Actinomycetes</taxon>
        <taxon>Propionibacteriales</taxon>
        <taxon>Actinopolymorphaceae</taxon>
        <taxon>Actinopolymorpha</taxon>
    </lineage>
</organism>
<feature type="compositionally biased region" description="Low complexity" evidence="1">
    <location>
        <begin position="180"/>
        <end position="195"/>
    </location>
</feature>
<keyword evidence="4" id="KW-1185">Reference proteome</keyword>
<dbReference type="PROSITE" id="PS51841">
    <property type="entry name" value="LTD"/>
    <property type="match status" value="1"/>
</dbReference>
<dbReference type="Pfam" id="PF00932">
    <property type="entry name" value="LTD"/>
    <property type="match status" value="1"/>
</dbReference>
<dbReference type="PANTHER" id="PTHR42834">
    <property type="entry name" value="ENDONUCLEASE/EXONUCLEASE/PHOSPHATASE FAMILY PROTEIN (AFU_ORTHOLOGUE AFUA_3G09210)"/>
    <property type="match status" value="1"/>
</dbReference>
<dbReference type="Gene3D" id="3.60.10.10">
    <property type="entry name" value="Endonuclease/exonuclease/phosphatase"/>
    <property type="match status" value="1"/>
</dbReference>
<comment type="caution">
    <text evidence="3">The sequence shown here is derived from an EMBL/GenBank/DDBJ whole genome shotgun (WGS) entry which is preliminary data.</text>
</comment>
<gene>
    <name evidence="3" type="ORF">HEB94_007304</name>
</gene>
<evidence type="ECO:0000313" key="4">
    <source>
        <dbReference type="Proteomes" id="UP000638648"/>
    </source>
</evidence>
<evidence type="ECO:0000256" key="1">
    <source>
        <dbReference type="SAM" id="MobiDB-lite"/>
    </source>
</evidence>
<dbReference type="Proteomes" id="UP000638648">
    <property type="component" value="Unassembled WGS sequence"/>
</dbReference>
<feature type="domain" description="LTD" evidence="2">
    <location>
        <begin position="24"/>
        <end position="171"/>
    </location>
</feature>
<name>A0A927RMT0_9ACTN</name>
<dbReference type="InterPro" id="IPR036691">
    <property type="entry name" value="Endo/exonu/phosph_ase_sf"/>
</dbReference>
<dbReference type="InterPro" id="IPR001322">
    <property type="entry name" value="Lamin_tail_dom"/>
</dbReference>
<proteinExistence type="predicted"/>
<accession>A0A927RMT0</accession>
<evidence type="ECO:0000313" key="3">
    <source>
        <dbReference type="EMBL" id="MBE1610456.1"/>
    </source>
</evidence>
<dbReference type="InterPro" id="IPR005135">
    <property type="entry name" value="Endo/exonuclease/phosphatase"/>
</dbReference>
<evidence type="ECO:0000259" key="2">
    <source>
        <dbReference type="PROSITE" id="PS51841"/>
    </source>
</evidence>
<dbReference type="EMBL" id="JADBEM010000001">
    <property type="protein sequence ID" value="MBE1610456.1"/>
    <property type="molecule type" value="Genomic_DNA"/>
</dbReference>
<dbReference type="RefSeq" id="WP_192753822.1">
    <property type="nucleotide sequence ID" value="NZ_BAABJL010000095.1"/>
</dbReference>
<dbReference type="CDD" id="cd10283">
    <property type="entry name" value="MnuA_DNase1-like"/>
    <property type="match status" value="1"/>
</dbReference>
<dbReference type="PANTHER" id="PTHR42834:SF1">
    <property type="entry name" value="ENDONUCLEASE_EXONUCLEASE_PHOSPHATASE FAMILY PROTEIN (AFU_ORTHOLOGUE AFUA_3G09210)"/>
    <property type="match status" value="1"/>
</dbReference>
<dbReference type="SUPFAM" id="SSF56219">
    <property type="entry name" value="DNase I-like"/>
    <property type="match status" value="1"/>
</dbReference>
<reference evidence="3" key="1">
    <citation type="submission" date="2020-10" db="EMBL/GenBank/DDBJ databases">
        <title>Sequencing the genomes of 1000 actinobacteria strains.</title>
        <authorList>
            <person name="Klenk H.-P."/>
        </authorList>
    </citation>
    <scope>NUCLEOTIDE SEQUENCE</scope>
    <source>
        <strain evidence="3">DSM 45354</strain>
    </source>
</reference>
<sequence>MARHRLRTMLAAGSTLALGLGGLTFLTVPASAASVDLVLNEVYGGGGNTGATFTHDFVELANRGDAPVELAGLSLQYGSSTGNLGGGSTPGSGNLKVDLHGTVAPGGTFLVQLAPGSGNGEALPTPDLASTTLNLSGSTGKVALVRGTNVLACGSTCAADPAIVDFLGYGAANDFEGHPAPATANATSSTRGTGADTDDNAADFTTGAPTPRNAAGETGGGGPEPEPEKARIPAIQGGGHRSPFAGKRVETTGVVTASKFDGYWVQDATGDGDDDTSDGIYVFATATGAKPTVGQAVTVTGTVTEYRPSSASGPNLALTEIENAKFAVLPEALPMPAPVLIGPGGRVAPAQNPDSGGAGRVDVETAGEFRPDRDAVDFYEALESMRVEVRDAEVVGPTNSYGEMVVVPGGTDLPRTRAGGVRYAAYDTPNTQRITVDDEIIYQRMPSANVGDTLPGLVSGPLSYDFGMFRIYPAQVPQVRSGGLAKEVTAAPNHNELAIASFNVENLDPTDPAEKVDQLASTIVHNLAAPDVLALEEVQDDTGAECPDGPSPTCTPDGVVTADQTLRMLTEAITAAGGPAYQWREISPQNLTDGGEPTGNIRVAFLFRPDRGVQFVDRPGGDATTPTGVQNIDGKAALTLSPGRIAPTDDAWANSRKPLAGEFSYHGRTVFVIANHFNSKGGDEPIMGRWQPPTRSSEQQRHQQAVLVHDFVADILAVQKDARVIVAGDLNDFEFSQTSSLLREDGTLVSLPTLLPEQERYSYVFDGNSQVLDQILVSPALVGKRSAGLSGRVRGYDIVHVNAEFADQVSDHDPQVVRITP</sequence>
<feature type="region of interest" description="Disordered" evidence="1">
    <location>
        <begin position="180"/>
        <end position="246"/>
    </location>
</feature>
<protein>
    <submittedName>
        <fullName evidence="3">Extracellular nuclease</fullName>
    </submittedName>
</protein>
<dbReference type="Pfam" id="PF03372">
    <property type="entry name" value="Exo_endo_phos"/>
    <property type="match status" value="1"/>
</dbReference>
<dbReference type="AlphaFoldDB" id="A0A927RMT0"/>
<dbReference type="GO" id="GO:0003824">
    <property type="term" value="F:catalytic activity"/>
    <property type="evidence" value="ECO:0007669"/>
    <property type="project" value="InterPro"/>
</dbReference>